<keyword evidence="9" id="KW-1185">Reference proteome</keyword>
<keyword evidence="3 6" id="KW-0812">Transmembrane</keyword>
<dbReference type="KEGG" id="scor:J3U87_23490"/>
<dbReference type="InterPro" id="IPR051791">
    <property type="entry name" value="Pra-immunoreactive"/>
</dbReference>
<evidence type="ECO:0000256" key="3">
    <source>
        <dbReference type="ARBA" id="ARBA00022692"/>
    </source>
</evidence>
<keyword evidence="2" id="KW-1003">Cell membrane</keyword>
<feature type="domain" description="RDD" evidence="7">
    <location>
        <begin position="39"/>
        <end position="150"/>
    </location>
</feature>
<dbReference type="RefSeq" id="WP_237378211.1">
    <property type="nucleotide sequence ID" value="NZ_CP071793.1"/>
</dbReference>
<evidence type="ECO:0000256" key="4">
    <source>
        <dbReference type="ARBA" id="ARBA00022989"/>
    </source>
</evidence>
<feature type="transmembrane region" description="Helical" evidence="6">
    <location>
        <begin position="52"/>
        <end position="75"/>
    </location>
</feature>
<evidence type="ECO:0000313" key="9">
    <source>
        <dbReference type="Proteomes" id="UP000663929"/>
    </source>
</evidence>
<proteinExistence type="predicted"/>
<sequence length="171" mass="19163">MNYPRKGVCEVNLQNPYEVTTVTSVDVQTDLGLTNLESATLGKRLANHILDLIVIQLFLFGLFVILGVLEIWIHGQPESTESTLDALATPISLGFYYLYYTGFEYYLGRTPGKFVTGTRVIDESGESLTLAQTAIRSLCRFIPFDPLSIFFSDEDKCWHDSLPKAIVVSTR</sequence>
<accession>A0A8A4TPP9</accession>
<keyword evidence="5 6" id="KW-0472">Membrane</keyword>
<dbReference type="Pfam" id="PF06271">
    <property type="entry name" value="RDD"/>
    <property type="match status" value="1"/>
</dbReference>
<evidence type="ECO:0000256" key="6">
    <source>
        <dbReference type="SAM" id="Phobius"/>
    </source>
</evidence>
<evidence type="ECO:0000256" key="1">
    <source>
        <dbReference type="ARBA" id="ARBA00004651"/>
    </source>
</evidence>
<reference evidence="8" key="1">
    <citation type="submission" date="2021-03" db="EMBL/GenBank/DDBJ databases">
        <title>Acanthopleuribacteraceae sp. M133.</title>
        <authorList>
            <person name="Wang G."/>
        </authorList>
    </citation>
    <scope>NUCLEOTIDE SEQUENCE</scope>
    <source>
        <strain evidence="8">M133</strain>
    </source>
</reference>
<feature type="transmembrane region" description="Helical" evidence="6">
    <location>
        <begin position="87"/>
        <end position="107"/>
    </location>
</feature>
<dbReference type="Proteomes" id="UP000663929">
    <property type="component" value="Chromosome"/>
</dbReference>
<dbReference type="InterPro" id="IPR010432">
    <property type="entry name" value="RDD"/>
</dbReference>
<gene>
    <name evidence="8" type="ORF">J3U87_23490</name>
</gene>
<evidence type="ECO:0000256" key="2">
    <source>
        <dbReference type="ARBA" id="ARBA00022475"/>
    </source>
</evidence>
<evidence type="ECO:0000313" key="8">
    <source>
        <dbReference type="EMBL" id="QTD48555.1"/>
    </source>
</evidence>
<dbReference type="AlphaFoldDB" id="A0A8A4TPP9"/>
<dbReference type="EMBL" id="CP071793">
    <property type="protein sequence ID" value="QTD48555.1"/>
    <property type="molecule type" value="Genomic_DNA"/>
</dbReference>
<comment type="subcellular location">
    <subcellularLocation>
        <location evidence="1">Cell membrane</location>
        <topology evidence="1">Multi-pass membrane protein</topology>
    </subcellularLocation>
</comment>
<evidence type="ECO:0000259" key="7">
    <source>
        <dbReference type="Pfam" id="PF06271"/>
    </source>
</evidence>
<keyword evidence="4 6" id="KW-1133">Transmembrane helix</keyword>
<protein>
    <submittedName>
        <fullName evidence="8">RDD family protein</fullName>
    </submittedName>
</protein>
<organism evidence="8 9">
    <name type="scientific">Sulfidibacter corallicola</name>
    <dbReference type="NCBI Taxonomy" id="2818388"/>
    <lineage>
        <taxon>Bacteria</taxon>
        <taxon>Pseudomonadati</taxon>
        <taxon>Acidobacteriota</taxon>
        <taxon>Holophagae</taxon>
        <taxon>Acanthopleuribacterales</taxon>
        <taxon>Acanthopleuribacteraceae</taxon>
        <taxon>Sulfidibacter</taxon>
    </lineage>
</organism>
<dbReference type="PANTHER" id="PTHR36115">
    <property type="entry name" value="PROLINE-RICH ANTIGEN HOMOLOG-RELATED"/>
    <property type="match status" value="1"/>
</dbReference>
<evidence type="ECO:0000256" key="5">
    <source>
        <dbReference type="ARBA" id="ARBA00023136"/>
    </source>
</evidence>
<dbReference type="PANTHER" id="PTHR36115:SF4">
    <property type="entry name" value="MEMBRANE PROTEIN"/>
    <property type="match status" value="1"/>
</dbReference>
<dbReference type="GO" id="GO:0005886">
    <property type="term" value="C:plasma membrane"/>
    <property type="evidence" value="ECO:0007669"/>
    <property type="project" value="UniProtKB-SubCell"/>
</dbReference>
<name>A0A8A4TPP9_SULCO</name>